<proteinExistence type="predicted"/>
<organism evidence="1 2">
    <name type="scientific">Kiloniella litopenaei</name>
    <dbReference type="NCBI Taxonomy" id="1549748"/>
    <lineage>
        <taxon>Bacteria</taxon>
        <taxon>Pseudomonadati</taxon>
        <taxon>Pseudomonadota</taxon>
        <taxon>Alphaproteobacteria</taxon>
        <taxon>Rhodospirillales</taxon>
        <taxon>Kiloniellaceae</taxon>
        <taxon>Kiloniella</taxon>
    </lineage>
</organism>
<protein>
    <recommendedName>
        <fullName evidence="3">Lipoprotein</fullName>
    </recommendedName>
</protein>
<dbReference type="Proteomes" id="UP000034491">
    <property type="component" value="Unassembled WGS sequence"/>
</dbReference>
<sequence>MGRLFSNVVSRIPFPSGAYSIVSLVFSGLVLSGCGLIEPEKAPPACPEIIVLKEAEEMTRFQGQGRDLTDVAFEASINNFANVCVLDEETNNLNNQVVVRFELTQGPASDGAARFNYFVAVATHDRKILSRESFDLVAPFEGNRTSVALVDNIFPTIPLRNGKTGDDYIIFIGFELTRSELYYNRTKI</sequence>
<evidence type="ECO:0000313" key="1">
    <source>
        <dbReference type="EMBL" id="KKJ77760.1"/>
    </source>
</evidence>
<comment type="caution">
    <text evidence="1">The sequence shown here is derived from an EMBL/GenBank/DDBJ whole genome shotgun (WGS) entry which is preliminary data.</text>
</comment>
<evidence type="ECO:0008006" key="3">
    <source>
        <dbReference type="Google" id="ProtNLM"/>
    </source>
</evidence>
<dbReference type="PROSITE" id="PS51257">
    <property type="entry name" value="PROKAR_LIPOPROTEIN"/>
    <property type="match status" value="1"/>
</dbReference>
<name>A0A0M2RCN2_9PROT</name>
<keyword evidence="2" id="KW-1185">Reference proteome</keyword>
<dbReference type="AlphaFoldDB" id="A0A0M2RCN2"/>
<gene>
    <name evidence="1" type="ORF">WH95_04790</name>
</gene>
<dbReference type="OrthoDB" id="8443104at2"/>
<dbReference type="EMBL" id="LANI01000003">
    <property type="protein sequence ID" value="KKJ77760.1"/>
    <property type="molecule type" value="Genomic_DNA"/>
</dbReference>
<accession>A0A0M2RCN2</accession>
<dbReference type="STRING" id="1549748.WH95_04790"/>
<dbReference type="RefSeq" id="WP_046503734.1">
    <property type="nucleotide sequence ID" value="NZ_CBDDLU010000013.1"/>
</dbReference>
<evidence type="ECO:0000313" key="2">
    <source>
        <dbReference type="Proteomes" id="UP000034491"/>
    </source>
</evidence>
<reference evidence="1 2" key="1">
    <citation type="submission" date="2015-03" db="EMBL/GenBank/DDBJ databases">
        <title>Genome sequence of Kiloniella sp. P1-1, isolated from the gut microflora of Pacific white shrimp, Penaeus vannamei.</title>
        <authorList>
            <person name="Shao Z."/>
            <person name="Wang L."/>
            <person name="Li X."/>
        </authorList>
    </citation>
    <scope>NUCLEOTIDE SEQUENCE [LARGE SCALE GENOMIC DNA]</scope>
    <source>
        <strain evidence="1 2">P1-1</strain>
    </source>
</reference>